<feature type="compositionally biased region" description="Acidic residues" evidence="4">
    <location>
        <begin position="27"/>
        <end position="57"/>
    </location>
</feature>
<comment type="similarity">
    <text evidence="2">Belongs to the bacterial solute-binding protein 5 family.</text>
</comment>
<dbReference type="InterPro" id="IPR000914">
    <property type="entry name" value="SBP_5_dom"/>
</dbReference>
<dbReference type="Gene3D" id="3.90.76.10">
    <property type="entry name" value="Dipeptide-binding Protein, Domain 1"/>
    <property type="match status" value="1"/>
</dbReference>
<protein>
    <submittedName>
        <fullName evidence="7">Peptide ABC transporter substrate-binding protein</fullName>
    </submittedName>
</protein>
<dbReference type="PROSITE" id="PS51257">
    <property type="entry name" value="PROKAR_LIPOPROTEIN"/>
    <property type="match status" value="1"/>
</dbReference>
<dbReference type="PANTHER" id="PTHR30290">
    <property type="entry name" value="PERIPLASMIC BINDING COMPONENT OF ABC TRANSPORTER"/>
    <property type="match status" value="1"/>
</dbReference>
<dbReference type="SUPFAM" id="SSF53850">
    <property type="entry name" value="Periplasmic binding protein-like II"/>
    <property type="match status" value="1"/>
</dbReference>
<evidence type="ECO:0000256" key="1">
    <source>
        <dbReference type="ARBA" id="ARBA00004193"/>
    </source>
</evidence>
<gene>
    <name evidence="7" type="ORF">QNI29_05015</name>
</gene>
<feature type="signal peptide" evidence="5">
    <location>
        <begin position="1"/>
        <end position="19"/>
    </location>
</feature>
<dbReference type="Gene3D" id="3.10.105.10">
    <property type="entry name" value="Dipeptide-binding Protein, Domain 3"/>
    <property type="match status" value="1"/>
</dbReference>
<organism evidence="7 8">
    <name type="scientific">Pontibacillus chungwhensis</name>
    <dbReference type="NCBI Taxonomy" id="265426"/>
    <lineage>
        <taxon>Bacteria</taxon>
        <taxon>Bacillati</taxon>
        <taxon>Bacillota</taxon>
        <taxon>Bacilli</taxon>
        <taxon>Bacillales</taxon>
        <taxon>Bacillaceae</taxon>
        <taxon>Pontibacillus</taxon>
    </lineage>
</organism>
<evidence type="ECO:0000313" key="8">
    <source>
        <dbReference type="Proteomes" id="UP001236652"/>
    </source>
</evidence>
<dbReference type="Gene3D" id="3.40.190.10">
    <property type="entry name" value="Periplasmic binding protein-like II"/>
    <property type="match status" value="1"/>
</dbReference>
<feature type="domain" description="Solute-binding protein family 5" evidence="6">
    <location>
        <begin position="103"/>
        <end position="493"/>
    </location>
</feature>
<dbReference type="InterPro" id="IPR023765">
    <property type="entry name" value="SBP_5_CS"/>
</dbReference>
<dbReference type="PROSITE" id="PS01040">
    <property type="entry name" value="SBP_BACTERIAL_5"/>
    <property type="match status" value="1"/>
</dbReference>
<feature type="region of interest" description="Disordered" evidence="4">
    <location>
        <begin position="24"/>
        <end position="57"/>
    </location>
</feature>
<dbReference type="PIRSF" id="PIRSF002741">
    <property type="entry name" value="MppA"/>
    <property type="match status" value="1"/>
</dbReference>
<dbReference type="InterPro" id="IPR030678">
    <property type="entry name" value="Peptide/Ni-bd"/>
</dbReference>
<evidence type="ECO:0000256" key="4">
    <source>
        <dbReference type="SAM" id="MobiDB-lite"/>
    </source>
</evidence>
<evidence type="ECO:0000259" key="6">
    <source>
        <dbReference type="Pfam" id="PF00496"/>
    </source>
</evidence>
<dbReference type="RefSeq" id="WP_231418407.1">
    <property type="nucleotide sequence ID" value="NZ_CP126446.1"/>
</dbReference>
<proteinExistence type="inferred from homology"/>
<dbReference type="Pfam" id="PF00496">
    <property type="entry name" value="SBP_bac_5"/>
    <property type="match status" value="1"/>
</dbReference>
<keyword evidence="8" id="KW-1185">Reference proteome</keyword>
<dbReference type="PANTHER" id="PTHR30290:SF79">
    <property type="entry name" value="DIPEPTIDE-BINDING PROTEIN DPPE"/>
    <property type="match status" value="1"/>
</dbReference>
<dbReference type="CDD" id="cd08504">
    <property type="entry name" value="PBP2_OppA"/>
    <property type="match status" value="1"/>
</dbReference>
<keyword evidence="3 5" id="KW-0732">Signal</keyword>
<evidence type="ECO:0000256" key="3">
    <source>
        <dbReference type="ARBA" id="ARBA00022729"/>
    </source>
</evidence>
<dbReference type="InterPro" id="IPR039424">
    <property type="entry name" value="SBP_5"/>
</dbReference>
<comment type="subcellular location">
    <subcellularLocation>
        <location evidence="1">Cell membrane</location>
        <topology evidence="1">Lipid-anchor</topology>
    </subcellularLocation>
</comment>
<reference evidence="7 8" key="1">
    <citation type="submission" date="2023-05" db="EMBL/GenBank/DDBJ databases">
        <title>Comparative genomics reveals the evidence of polycyclic aromatic hydrocarbons degradation in moderately halophilic genus Pontibacillus.</title>
        <authorList>
            <person name="Yang H."/>
            <person name="Qian Z."/>
        </authorList>
    </citation>
    <scope>NUCLEOTIDE SEQUENCE [LARGE SCALE GENOMIC DNA]</scope>
    <source>
        <strain evidence="8">HN14</strain>
    </source>
</reference>
<evidence type="ECO:0000256" key="5">
    <source>
        <dbReference type="SAM" id="SignalP"/>
    </source>
</evidence>
<sequence length="572" mass="64603">MKKKLFLFSILLVFSVILAACSGGDDSSSDDSSNDDQAQEDNSGDSNDNQDEGSGEMADEQVFTANISSEPFSLNPGLANDSTSGNVLLQSFEGLTRMDKNGEPQPAMASDIQVSDDQKTYTFTIREDAKWSNGDPVTAQDFEYAWKWALDPNNQSQYAYQLYPIKGAEDFNSGNPDTDDLDALKDAVAITAEDDQTLKVELNNPTPYFLQLTAFYTYFPVNQEIAEANPEWYADAGENYVSNGPFKMTEWGHNEKIVLEKNDQYWDKDNVNLEKIEFAMINDQNSSLSSFQNGEFDWTGSPFNSLPPEAIPSLKDEGTLNIEPIAGTYWYKFNTEKEPFNNVNIRKAFAYAIDRAGIVKSITKGEEIPAMAAVPPTMFESNEEGYFDALNVEKAKEHLEKGLEELGYDSVEDLPTIELSYNTQETHAKIAQAIQDMWKKNLGIDVTLNNNEWAVYIETLHQGNYQIGRMGWLGDFNDPINFLELYKEKGGNNDTRWHSEEYASLLEDSQTETDSDKRLEMLKEAEGILMDEMPIAPIYFYTNKWVQDENLKDVMMSGLGDVQLKWAYFEAE</sequence>
<feature type="chain" id="PRO_5047195267" evidence="5">
    <location>
        <begin position="20"/>
        <end position="572"/>
    </location>
</feature>
<dbReference type="EMBL" id="CP126446">
    <property type="protein sequence ID" value="WIF99018.1"/>
    <property type="molecule type" value="Genomic_DNA"/>
</dbReference>
<accession>A0ABY8V059</accession>
<evidence type="ECO:0000313" key="7">
    <source>
        <dbReference type="EMBL" id="WIF99018.1"/>
    </source>
</evidence>
<name>A0ABY8V059_9BACI</name>
<dbReference type="Proteomes" id="UP001236652">
    <property type="component" value="Chromosome"/>
</dbReference>
<evidence type="ECO:0000256" key="2">
    <source>
        <dbReference type="ARBA" id="ARBA00005695"/>
    </source>
</evidence>